<dbReference type="EMBL" id="CAJSTJ010000144">
    <property type="protein sequence ID" value="CAG7561866.1"/>
    <property type="molecule type" value="Genomic_DNA"/>
</dbReference>
<evidence type="ECO:0000259" key="1">
    <source>
        <dbReference type="Pfam" id="PF00646"/>
    </source>
</evidence>
<organism evidence="2 3">
    <name type="scientific">Fusarium equiseti</name>
    <name type="common">Fusarium scirpi</name>
    <dbReference type="NCBI Taxonomy" id="61235"/>
    <lineage>
        <taxon>Eukaryota</taxon>
        <taxon>Fungi</taxon>
        <taxon>Dikarya</taxon>
        <taxon>Ascomycota</taxon>
        <taxon>Pezizomycotina</taxon>
        <taxon>Sordariomycetes</taxon>
        <taxon>Hypocreomycetidae</taxon>
        <taxon>Hypocreales</taxon>
        <taxon>Nectriaceae</taxon>
        <taxon>Fusarium</taxon>
        <taxon>Fusarium incarnatum-equiseti species complex</taxon>
    </lineage>
</organism>
<gene>
    <name evidence="2" type="ORF">FEQUK3_LOCUS7583</name>
</gene>
<feature type="domain" description="F-box" evidence="1">
    <location>
        <begin position="8"/>
        <end position="39"/>
    </location>
</feature>
<proteinExistence type="predicted"/>
<evidence type="ECO:0000313" key="2">
    <source>
        <dbReference type="EMBL" id="CAG7561866.1"/>
    </source>
</evidence>
<dbReference type="CDD" id="cd09917">
    <property type="entry name" value="F-box_SF"/>
    <property type="match status" value="1"/>
</dbReference>
<accession>A0A8J2IPA0</accession>
<name>A0A8J2IPA0_FUSEQ</name>
<dbReference type="Pfam" id="PF00646">
    <property type="entry name" value="F-box"/>
    <property type="match status" value="1"/>
</dbReference>
<reference evidence="2" key="1">
    <citation type="submission" date="2021-05" db="EMBL/GenBank/DDBJ databases">
        <authorList>
            <person name="Khan N."/>
        </authorList>
    </citation>
    <scope>NUCLEOTIDE SEQUENCE</scope>
</reference>
<dbReference type="AlphaFoldDB" id="A0A8J2IPA0"/>
<dbReference type="InterPro" id="IPR001810">
    <property type="entry name" value="F-box_dom"/>
</dbReference>
<protein>
    <recommendedName>
        <fullName evidence="1">F-box domain-containing protein</fullName>
    </recommendedName>
</protein>
<comment type="caution">
    <text evidence="2">The sequence shown here is derived from an EMBL/GenBank/DDBJ whole genome shotgun (WGS) entry which is preliminary data.</text>
</comment>
<evidence type="ECO:0000313" key="3">
    <source>
        <dbReference type="Proteomes" id="UP000693738"/>
    </source>
</evidence>
<dbReference type="Proteomes" id="UP000693738">
    <property type="component" value="Unassembled WGS sequence"/>
</dbReference>
<sequence>MDFTLFRQFPPEIQLEVLKRCARNDLVCLSLTSHELRLLSTPLITSKPKLEWVDQLGSTADVPHGCPLDKSEMDYRSTCEGFLDVFVIRAIITLMIIQCAMCRIARNIVFVFLVLCLRDYGGGWGRESIVLIVASLLSDIRGTREDACMEDERLERRLITSGRIEKDCLMAAGGGENGGRVMSTTRHTRPMRTGARMRG</sequence>